<dbReference type="AlphaFoldDB" id="A0A7S3BU16"/>
<accession>A0A7S3BU16</accession>
<sequence>MEAPGGGEAVAIEPAQGLAPGVALRGMPSAVANAVFASAARRKGEGGARSELTERELAVLALVFDAKKLTQAFKLLETPGALVRHVGARSRRWVYAARGGKAWTHVADGAQEMYLCWPGHYCGCQSFFYNVVSKGDAPMCKHQLAAAIADATGAAESVEVEDQELACMLAQI</sequence>
<evidence type="ECO:0008006" key="2">
    <source>
        <dbReference type="Google" id="ProtNLM"/>
    </source>
</evidence>
<name>A0A7S3BU16_9VIRI</name>
<evidence type="ECO:0000313" key="1">
    <source>
        <dbReference type="EMBL" id="CAE0145348.1"/>
    </source>
</evidence>
<dbReference type="GO" id="GO:0000724">
    <property type="term" value="P:double-strand break repair via homologous recombination"/>
    <property type="evidence" value="ECO:0007669"/>
    <property type="project" value="TreeGrafter"/>
</dbReference>
<dbReference type="PANTHER" id="PTHR28498">
    <property type="entry name" value="ZINC FINGER SWIM DOMAIN-CONTAINING PROTEIN 7"/>
    <property type="match status" value="1"/>
</dbReference>
<dbReference type="PANTHER" id="PTHR28498:SF1">
    <property type="entry name" value="ZINC FINGER SWIM DOMAIN-CONTAINING PROTEIN 7"/>
    <property type="match status" value="1"/>
</dbReference>
<protein>
    <recommendedName>
        <fullName evidence="2">SWIM-type domain-containing protein</fullName>
    </recommendedName>
</protein>
<dbReference type="EMBL" id="HBHY01015943">
    <property type="protein sequence ID" value="CAE0145348.1"/>
    <property type="molecule type" value="Transcribed_RNA"/>
</dbReference>
<dbReference type="GO" id="GO:0097196">
    <property type="term" value="C:Shu complex"/>
    <property type="evidence" value="ECO:0007669"/>
    <property type="project" value="TreeGrafter"/>
</dbReference>
<reference evidence="1" key="1">
    <citation type="submission" date="2021-01" db="EMBL/GenBank/DDBJ databases">
        <authorList>
            <person name="Corre E."/>
            <person name="Pelletier E."/>
            <person name="Niang G."/>
            <person name="Scheremetjew M."/>
            <person name="Finn R."/>
            <person name="Kale V."/>
            <person name="Holt S."/>
            <person name="Cochrane G."/>
            <person name="Meng A."/>
            <person name="Brown T."/>
            <person name="Cohen L."/>
        </authorList>
    </citation>
    <scope>NUCLEOTIDE SEQUENCE</scope>
    <source>
        <strain evidence="1">RCC927</strain>
    </source>
</reference>
<proteinExistence type="predicted"/>
<gene>
    <name evidence="1" type="ORF">PSIN1315_LOCUS10310</name>
</gene>
<organism evidence="1">
    <name type="scientific">Prasinoderma singulare</name>
    <dbReference type="NCBI Taxonomy" id="676789"/>
    <lineage>
        <taxon>Eukaryota</taxon>
        <taxon>Viridiplantae</taxon>
        <taxon>Prasinodermophyta</taxon>
        <taxon>Prasinodermophyceae</taxon>
        <taxon>Prasinodermales</taxon>
        <taxon>Prasinodermaceae</taxon>
        <taxon>Prasinoderma</taxon>
    </lineage>
</organism>